<evidence type="ECO:0000313" key="4">
    <source>
        <dbReference type="Proteomes" id="UP000565521"/>
    </source>
</evidence>
<organism evidence="3 4">
    <name type="scientific">Hymenobacter lapidiphilus</name>
    <dbReference type="NCBI Taxonomy" id="2608003"/>
    <lineage>
        <taxon>Bacteria</taxon>
        <taxon>Pseudomonadati</taxon>
        <taxon>Bacteroidota</taxon>
        <taxon>Cytophagia</taxon>
        <taxon>Cytophagales</taxon>
        <taxon>Hymenobacteraceae</taxon>
        <taxon>Hymenobacter</taxon>
    </lineage>
</organism>
<dbReference type="GO" id="GO:0000270">
    <property type="term" value="P:peptidoglycan metabolic process"/>
    <property type="evidence" value="ECO:0007669"/>
    <property type="project" value="TreeGrafter"/>
</dbReference>
<sequence length="252" mass="28199">MFFLLSKLLDFLLSPALWITGLLLAGLLWRRRRLLWAATVLLLFFTNSFLANEALLAWERPPVTLQQLGTGYDAGILLTGITDVQKSPHDRVYLGAGADRLLHTLWLYRAGRIRRIIISGGSGAAFDSVARTEAADLQILLRLAGVPRQAILLETRSRNTRENALFTKELLAQHPEIKRTVLITSAFHMRRAAGCFAKVGLQPAPFPAAYYSVDRRYTPASLLLPSEEPLRLWGVLLHEMAGYVVYKVLGYS</sequence>
<dbReference type="AlphaFoldDB" id="A0A7Y7PS27"/>
<dbReference type="RefSeq" id="WP_176909690.1">
    <property type="nucleotide sequence ID" value="NZ_JABKAU010000038.1"/>
</dbReference>
<dbReference type="PANTHER" id="PTHR30336:SF4">
    <property type="entry name" value="ENVELOPE BIOGENESIS FACTOR ELYC"/>
    <property type="match status" value="1"/>
</dbReference>
<keyword evidence="1" id="KW-0472">Membrane</keyword>
<feature type="transmembrane region" description="Helical" evidence="1">
    <location>
        <begin position="12"/>
        <end position="29"/>
    </location>
</feature>
<reference evidence="3 4" key="1">
    <citation type="submission" date="2020-05" db="EMBL/GenBank/DDBJ databases">
        <title>Hymenobacter terrestris sp. nov. and Hymenobacter lapidiphilus sp. nov., isolated from regoliths in Antarctica.</title>
        <authorList>
            <person name="Sedlacek I."/>
            <person name="Pantucek R."/>
            <person name="Zeman M."/>
            <person name="Holochova P."/>
            <person name="Kralova S."/>
            <person name="Stankova E."/>
            <person name="Sedo O."/>
            <person name="Micenkova L."/>
            <person name="Svec P."/>
            <person name="Gupta V."/>
            <person name="Sood U."/>
            <person name="Korpole U.S."/>
            <person name="Lal R."/>
        </authorList>
    </citation>
    <scope>NUCLEOTIDE SEQUENCE [LARGE SCALE GENOMIC DNA]</scope>
    <source>
        <strain evidence="3 4">P5342</strain>
    </source>
</reference>
<protein>
    <submittedName>
        <fullName evidence="3">YdcF family protein</fullName>
    </submittedName>
</protein>
<proteinExistence type="predicted"/>
<keyword evidence="4" id="KW-1185">Reference proteome</keyword>
<feature type="transmembrane region" description="Helical" evidence="1">
    <location>
        <begin position="34"/>
        <end position="58"/>
    </location>
</feature>
<feature type="domain" description="DUF218" evidence="2">
    <location>
        <begin position="94"/>
        <end position="242"/>
    </location>
</feature>
<dbReference type="InterPro" id="IPR014729">
    <property type="entry name" value="Rossmann-like_a/b/a_fold"/>
</dbReference>
<keyword evidence="1" id="KW-1133">Transmembrane helix</keyword>
<evidence type="ECO:0000259" key="2">
    <source>
        <dbReference type="Pfam" id="PF02698"/>
    </source>
</evidence>
<dbReference type="InterPro" id="IPR003848">
    <property type="entry name" value="DUF218"/>
</dbReference>
<dbReference type="PANTHER" id="PTHR30336">
    <property type="entry name" value="INNER MEMBRANE PROTEIN, PROBABLE PERMEASE"/>
    <property type="match status" value="1"/>
</dbReference>
<evidence type="ECO:0000313" key="3">
    <source>
        <dbReference type="EMBL" id="NVO32827.1"/>
    </source>
</evidence>
<dbReference type="GO" id="GO:0043164">
    <property type="term" value="P:Gram-negative-bacterium-type cell wall biogenesis"/>
    <property type="evidence" value="ECO:0007669"/>
    <property type="project" value="TreeGrafter"/>
</dbReference>
<dbReference type="GO" id="GO:0005886">
    <property type="term" value="C:plasma membrane"/>
    <property type="evidence" value="ECO:0007669"/>
    <property type="project" value="TreeGrafter"/>
</dbReference>
<keyword evidence="1" id="KW-0812">Transmembrane</keyword>
<dbReference type="EMBL" id="JABKAU010000038">
    <property type="protein sequence ID" value="NVO32827.1"/>
    <property type="molecule type" value="Genomic_DNA"/>
</dbReference>
<dbReference type="Proteomes" id="UP000565521">
    <property type="component" value="Unassembled WGS sequence"/>
</dbReference>
<dbReference type="CDD" id="cd06259">
    <property type="entry name" value="YdcF-like"/>
    <property type="match status" value="1"/>
</dbReference>
<dbReference type="Gene3D" id="3.40.50.620">
    <property type="entry name" value="HUPs"/>
    <property type="match status" value="1"/>
</dbReference>
<name>A0A7Y7PS27_9BACT</name>
<accession>A0A7Y7PS27</accession>
<evidence type="ECO:0000256" key="1">
    <source>
        <dbReference type="SAM" id="Phobius"/>
    </source>
</evidence>
<gene>
    <name evidence="3" type="ORF">HW554_16550</name>
</gene>
<comment type="caution">
    <text evidence="3">The sequence shown here is derived from an EMBL/GenBank/DDBJ whole genome shotgun (WGS) entry which is preliminary data.</text>
</comment>
<dbReference type="Pfam" id="PF02698">
    <property type="entry name" value="DUF218"/>
    <property type="match status" value="1"/>
</dbReference>
<dbReference type="InterPro" id="IPR051599">
    <property type="entry name" value="Cell_Envelope_Assoc"/>
</dbReference>